<evidence type="ECO:0000256" key="7">
    <source>
        <dbReference type="SAM" id="MobiDB-lite"/>
    </source>
</evidence>
<feature type="domain" description="Deacetylase sirtuin-type" evidence="8">
    <location>
        <begin position="20"/>
        <end position="342"/>
    </location>
</feature>
<evidence type="ECO:0000256" key="1">
    <source>
        <dbReference type="ARBA" id="ARBA00004173"/>
    </source>
</evidence>
<evidence type="ECO:0000259" key="8">
    <source>
        <dbReference type="PROSITE" id="PS50305"/>
    </source>
</evidence>
<keyword evidence="5" id="KW-0496">Mitochondrion</keyword>
<comment type="caution">
    <text evidence="6">Lacks conserved residue(s) required for the propagation of feature annotation.</text>
</comment>
<accession>A0ABR3JDS8</accession>
<feature type="compositionally biased region" description="Polar residues" evidence="7">
    <location>
        <begin position="358"/>
        <end position="368"/>
    </location>
</feature>
<dbReference type="SUPFAM" id="SSF52467">
    <property type="entry name" value="DHS-like NAD/FAD-binding domain"/>
    <property type="match status" value="1"/>
</dbReference>
<evidence type="ECO:0000313" key="9">
    <source>
        <dbReference type="EMBL" id="KAL0953866.1"/>
    </source>
</evidence>
<dbReference type="Gene3D" id="3.40.50.1220">
    <property type="entry name" value="TPP-binding domain"/>
    <property type="match status" value="1"/>
</dbReference>
<evidence type="ECO:0000256" key="5">
    <source>
        <dbReference type="ARBA" id="ARBA00023128"/>
    </source>
</evidence>
<dbReference type="InterPro" id="IPR003000">
    <property type="entry name" value="Sirtuin"/>
</dbReference>
<dbReference type="InterPro" id="IPR029035">
    <property type="entry name" value="DHS-like_NAD/FAD-binding_dom"/>
</dbReference>
<reference evidence="10" key="1">
    <citation type="submission" date="2024-06" db="EMBL/GenBank/DDBJ databases">
        <title>Multi-omics analyses provide insights into the biosynthesis of the anticancer antibiotic pleurotin in Hohenbuehelia grisea.</title>
        <authorList>
            <person name="Weaver J.A."/>
            <person name="Alberti F."/>
        </authorList>
    </citation>
    <scope>NUCLEOTIDE SEQUENCE [LARGE SCALE GENOMIC DNA]</scope>
    <source>
        <strain evidence="10">T-177</strain>
    </source>
</reference>
<name>A0ABR3JDS8_9AGAR</name>
<dbReference type="InterPro" id="IPR026590">
    <property type="entry name" value="Ssirtuin_cat_dom"/>
</dbReference>
<dbReference type="Proteomes" id="UP001556367">
    <property type="component" value="Unassembled WGS sequence"/>
</dbReference>
<gene>
    <name evidence="9" type="ORF">HGRIS_005041</name>
</gene>
<comment type="subcellular location">
    <subcellularLocation>
        <location evidence="1">Mitochondrion</location>
    </subcellularLocation>
</comment>
<proteinExistence type="inferred from homology"/>
<evidence type="ECO:0000313" key="10">
    <source>
        <dbReference type="Proteomes" id="UP001556367"/>
    </source>
</evidence>
<dbReference type="InterPro" id="IPR050134">
    <property type="entry name" value="NAD-dep_sirtuin_deacylases"/>
</dbReference>
<keyword evidence="10" id="KW-1185">Reference proteome</keyword>
<comment type="similarity">
    <text evidence="2">Belongs to the sirtuin family. Class I subfamily.</text>
</comment>
<dbReference type="PANTHER" id="PTHR11085:SF10">
    <property type="entry name" value="NAD-DEPENDENT PROTEIN DEACYLASE SIRTUIN-5, MITOCHONDRIAL-RELATED"/>
    <property type="match status" value="1"/>
</dbReference>
<sequence length="368" mass="40736">MRVSVPTIPQLLASASPTPAISPLEAIERVASFLTGGNVTTITGAGVSVDSGIRAYRGEKGQYMNPNYKPIFYHELVDETVKGFKFRQRYWLRSYLGYPPVRDALPNTTHCALAALQYASVIPRIITQNVDGLHHKAISHVWNRNQLDSGILELHGTLHRVHCKHGHDVSRNIFQDRISAANPQWHAYALELEKTGNRPRTNPDGDVVLEGVSYDDFVVPECPECLMDGLHNTNIKPHLVFFGESISQERKRRSYEDIEAGSRLLIVGSTLATYSAFRLVKHAIELQKPVLHLNIGPSRADGLPGVQKVDIASGDIIRQVTRAVLGTSAVQDNIIAELLRSGIVKRPPPDHSDEDYSTNRNTADMSSS</sequence>
<dbReference type="Pfam" id="PF02146">
    <property type="entry name" value="SIR2"/>
    <property type="match status" value="1"/>
</dbReference>
<dbReference type="Gene3D" id="3.30.1600.10">
    <property type="entry name" value="SIR2/SIRT2 'Small Domain"/>
    <property type="match status" value="1"/>
</dbReference>
<dbReference type="InterPro" id="IPR026591">
    <property type="entry name" value="Sirtuin_cat_small_dom_sf"/>
</dbReference>
<organism evidence="9 10">
    <name type="scientific">Hohenbuehelia grisea</name>
    <dbReference type="NCBI Taxonomy" id="104357"/>
    <lineage>
        <taxon>Eukaryota</taxon>
        <taxon>Fungi</taxon>
        <taxon>Dikarya</taxon>
        <taxon>Basidiomycota</taxon>
        <taxon>Agaricomycotina</taxon>
        <taxon>Agaricomycetes</taxon>
        <taxon>Agaricomycetidae</taxon>
        <taxon>Agaricales</taxon>
        <taxon>Pleurotineae</taxon>
        <taxon>Pleurotaceae</taxon>
        <taxon>Hohenbuehelia</taxon>
    </lineage>
</organism>
<evidence type="ECO:0000256" key="2">
    <source>
        <dbReference type="ARBA" id="ARBA00006924"/>
    </source>
</evidence>
<evidence type="ECO:0000256" key="4">
    <source>
        <dbReference type="ARBA" id="ARBA00023027"/>
    </source>
</evidence>
<evidence type="ECO:0000256" key="3">
    <source>
        <dbReference type="ARBA" id="ARBA00022679"/>
    </source>
</evidence>
<evidence type="ECO:0000256" key="6">
    <source>
        <dbReference type="PROSITE-ProRule" id="PRU00236"/>
    </source>
</evidence>
<dbReference type="PANTHER" id="PTHR11085">
    <property type="entry name" value="NAD-DEPENDENT PROTEIN DEACYLASE SIRTUIN-5, MITOCHONDRIAL-RELATED"/>
    <property type="match status" value="1"/>
</dbReference>
<keyword evidence="3" id="KW-0808">Transferase</keyword>
<protein>
    <recommendedName>
        <fullName evidence="8">Deacetylase sirtuin-type domain-containing protein</fullName>
    </recommendedName>
</protein>
<keyword evidence="4" id="KW-0520">NAD</keyword>
<dbReference type="PROSITE" id="PS50305">
    <property type="entry name" value="SIRTUIN"/>
    <property type="match status" value="1"/>
</dbReference>
<feature type="region of interest" description="Disordered" evidence="7">
    <location>
        <begin position="345"/>
        <end position="368"/>
    </location>
</feature>
<comment type="caution">
    <text evidence="9">The sequence shown here is derived from an EMBL/GenBank/DDBJ whole genome shotgun (WGS) entry which is preliminary data.</text>
</comment>
<dbReference type="EMBL" id="JASNQZ010000008">
    <property type="protein sequence ID" value="KAL0953866.1"/>
    <property type="molecule type" value="Genomic_DNA"/>
</dbReference>